<dbReference type="InterPro" id="IPR008756">
    <property type="entry name" value="Peptidase_M56"/>
</dbReference>
<feature type="transmembrane region" description="Helical" evidence="2">
    <location>
        <begin position="185"/>
        <end position="207"/>
    </location>
</feature>
<dbReference type="CDD" id="cd07341">
    <property type="entry name" value="M56_BlaR1_MecR1_like"/>
    <property type="match status" value="1"/>
</dbReference>
<reference evidence="4" key="1">
    <citation type="submission" date="2022-01" db="EMBL/GenBank/DDBJ databases">
        <authorList>
            <person name="Criscuolo A."/>
        </authorList>
    </citation>
    <scope>NUCLEOTIDE SEQUENCE</scope>
    <source>
        <strain evidence="4">CIP111893</strain>
    </source>
</reference>
<dbReference type="PANTHER" id="PTHR34978:SF3">
    <property type="entry name" value="SLR0241 PROTEIN"/>
    <property type="match status" value="1"/>
</dbReference>
<dbReference type="RefSeq" id="WP_236343161.1">
    <property type="nucleotide sequence ID" value="NZ_CAKMMF010000014.1"/>
</dbReference>
<dbReference type="PANTHER" id="PTHR34978">
    <property type="entry name" value="POSSIBLE SENSOR-TRANSDUCER PROTEIN BLAR"/>
    <property type="match status" value="1"/>
</dbReference>
<proteinExistence type="predicted"/>
<gene>
    <name evidence="4" type="ORF">PAECIP111893_02860</name>
</gene>
<feature type="compositionally biased region" description="Polar residues" evidence="1">
    <location>
        <begin position="98"/>
        <end position="107"/>
    </location>
</feature>
<dbReference type="Gene3D" id="3.30.2010.10">
    <property type="entry name" value="Metalloproteases ('zincins'), catalytic domain"/>
    <property type="match status" value="1"/>
</dbReference>
<keyword evidence="2" id="KW-0472">Membrane</keyword>
<feature type="domain" description="Peptidase M56" evidence="3">
    <location>
        <begin position="12"/>
        <end position="97"/>
    </location>
</feature>
<evidence type="ECO:0000256" key="1">
    <source>
        <dbReference type="SAM" id="MobiDB-lite"/>
    </source>
</evidence>
<comment type="caution">
    <text evidence="4">The sequence shown here is derived from an EMBL/GenBank/DDBJ whole genome shotgun (WGS) entry which is preliminary data.</text>
</comment>
<feature type="domain" description="Peptidase M56" evidence="3">
    <location>
        <begin position="153"/>
        <end position="383"/>
    </location>
</feature>
<organism evidence="4 5">
    <name type="scientific">Paenibacillus plantiphilus</name>
    <dbReference type="NCBI Taxonomy" id="2905650"/>
    <lineage>
        <taxon>Bacteria</taxon>
        <taxon>Bacillati</taxon>
        <taxon>Bacillota</taxon>
        <taxon>Bacilli</taxon>
        <taxon>Bacillales</taxon>
        <taxon>Paenibacillaceae</taxon>
        <taxon>Paenibacillus</taxon>
    </lineage>
</organism>
<dbReference type="InterPro" id="IPR052173">
    <property type="entry name" value="Beta-lactam_resp_regulator"/>
</dbReference>
<evidence type="ECO:0000313" key="4">
    <source>
        <dbReference type="EMBL" id="CAH1208218.1"/>
    </source>
</evidence>
<protein>
    <recommendedName>
        <fullName evidence="3">Peptidase M56 domain-containing protein</fullName>
    </recommendedName>
</protein>
<dbReference type="EMBL" id="CAKMMF010000014">
    <property type="protein sequence ID" value="CAH1208218.1"/>
    <property type="molecule type" value="Genomic_DNA"/>
</dbReference>
<dbReference type="Proteomes" id="UP000838686">
    <property type="component" value="Unassembled WGS sequence"/>
</dbReference>
<keyword evidence="5" id="KW-1185">Reference proteome</keyword>
<dbReference type="Pfam" id="PF05569">
    <property type="entry name" value="Peptidase_M56"/>
    <property type="match status" value="2"/>
</dbReference>
<evidence type="ECO:0000256" key="2">
    <source>
        <dbReference type="SAM" id="Phobius"/>
    </source>
</evidence>
<evidence type="ECO:0000259" key="3">
    <source>
        <dbReference type="Pfam" id="PF05569"/>
    </source>
</evidence>
<sequence length="664" mass="73787">MLSLLTQFFQWILTTSLMACVLIVFILAAKLLLGERLKPRWSYMLWMLLVLRLLLPWTPDSSFSVFNVVSLDIRMEANEAGPAASSPEQTPAEKGAVEQTSAEQTTAGQTLVEQTTAGQTLVEQTTAGQTLVEQTTAGQTNAVRQQGFAAHEQESAAPASVPQLIASSDAEESAHIATERSTLSFVQLMSMIWLIGALAAAGLLIRVNVPFIRRIKLEPHVARTDSLAILEQCKQELGIRRKLALIESRHVVSPTLMGVFRPKLLMPTGVMELLSERELRHIYLHELCHLKRNDLAVNAIMNALLILHWFNPLLWFSYNKLREDQELACDSMALAHMGAHESTDYARTIIKLLELFSAPTRRLASTVTISGNKQELKRRIRMIQSQKPNAYRWSLLGISLMLLLSGCALTNASDSSSGNTQGSAVYGDHIMQLGGSEKERQPTQDAALGELLVENDGVALYGTRTQDDIIEDYGTTPDAIIENITVRTSTGSKTFAWKSRTKLTTSKVHPYVNVGDVDADGRDEIVIFLIASDSEQRPDNIYKQEIHVLNMEDLSELPVEDPMKAIQERVTSSITDNGDTVKIIVDTGDERREENYAKFLLNDWANEVDFQKDFYYLFAEDGIKTVVSSSPTPPGSGITWGNIKLLVEYDSSLKVKNIKIAYMS</sequence>
<feature type="transmembrane region" description="Helical" evidence="2">
    <location>
        <begin position="12"/>
        <end position="33"/>
    </location>
</feature>
<accession>A0ABN8GIL1</accession>
<keyword evidence="2" id="KW-1133">Transmembrane helix</keyword>
<evidence type="ECO:0000313" key="5">
    <source>
        <dbReference type="Proteomes" id="UP000838686"/>
    </source>
</evidence>
<name>A0ABN8GIL1_9BACL</name>
<feature type="region of interest" description="Disordered" evidence="1">
    <location>
        <begin position="80"/>
        <end position="107"/>
    </location>
</feature>
<keyword evidence="2" id="KW-0812">Transmembrane</keyword>